<evidence type="ECO:0000313" key="2">
    <source>
        <dbReference type="Proteomes" id="UP001141992"/>
    </source>
</evidence>
<gene>
    <name evidence="1" type="primary">casB</name>
    <name evidence="1" type="ORF">O9570_14810</name>
</gene>
<reference evidence="1" key="1">
    <citation type="submission" date="2022-12" db="EMBL/GenBank/DDBJ databases">
        <authorList>
            <person name="Voronina O.L."/>
            <person name="Kunda M.S."/>
            <person name="Ryzhova N."/>
            <person name="Aksenova E.I."/>
        </authorList>
    </citation>
    <scope>NUCLEOTIDE SEQUENCE</scope>
    <source>
        <strain evidence="1">SCCH136:Ach223948</strain>
    </source>
</reference>
<accession>A0A9W5AJZ5</accession>
<comment type="caution">
    <text evidence="1">The sequence shown here is derived from an EMBL/GenBank/DDBJ whole genome shotgun (WGS) entry which is preliminary data.</text>
</comment>
<dbReference type="NCBIfam" id="TIGR02548">
    <property type="entry name" value="casB_cse2"/>
    <property type="match status" value="1"/>
</dbReference>
<dbReference type="CDD" id="cd09731">
    <property type="entry name" value="Cse2_I-E"/>
    <property type="match status" value="1"/>
</dbReference>
<dbReference type="AlphaFoldDB" id="A0A9W5AJZ5"/>
<dbReference type="InterPro" id="IPR013382">
    <property type="entry name" value="CRISPR-assoc_prot_Cse2"/>
</dbReference>
<sequence length="180" mass="20422">MATQDFVTHLEGLVRKKDNAALAKLRHSLAFPPGSYPPAFTQVERFVPADAHEQDGYRLALYVAAGLFARHPQVASQSFASAFAGLQRRRESDSIEQRFIALLGADADNIAHYLRQATTLLAADGIGFDYVQLIEDLCRWMNPHIDPVWRDRIRQHWARDFYRAAQGEYKSPKENQHTNG</sequence>
<dbReference type="Proteomes" id="UP001141992">
    <property type="component" value="Unassembled WGS sequence"/>
</dbReference>
<proteinExistence type="predicted"/>
<organism evidence="1 2">
    <name type="scientific">Alcaligenes xylosoxydans xylosoxydans</name>
    <name type="common">Achromobacter xylosoxidans</name>
    <dbReference type="NCBI Taxonomy" id="85698"/>
    <lineage>
        <taxon>Bacteria</taxon>
        <taxon>Pseudomonadati</taxon>
        <taxon>Pseudomonadota</taxon>
        <taxon>Betaproteobacteria</taxon>
        <taxon>Burkholderiales</taxon>
        <taxon>Alcaligenaceae</taxon>
        <taxon>Achromobacter</taxon>
    </lineage>
</organism>
<name>A0A9W5AJZ5_ALCXX</name>
<dbReference type="Gene3D" id="1.10.520.40">
    <property type="entry name" value="CRISPR-associated protein Cse2"/>
    <property type="match status" value="1"/>
</dbReference>
<dbReference type="InterPro" id="IPR038287">
    <property type="entry name" value="Cse2_sf"/>
</dbReference>
<evidence type="ECO:0000313" key="1">
    <source>
        <dbReference type="EMBL" id="MCZ8402721.1"/>
    </source>
</evidence>
<dbReference type="EMBL" id="JAPZVI010000010">
    <property type="protein sequence ID" value="MCZ8402721.1"/>
    <property type="molecule type" value="Genomic_DNA"/>
</dbReference>
<dbReference type="Pfam" id="PF09485">
    <property type="entry name" value="CRISPR_Cse2"/>
    <property type="match status" value="1"/>
</dbReference>
<protein>
    <submittedName>
        <fullName evidence="1">Type I-E CRISPR-associated protein Cse2/CasB</fullName>
    </submittedName>
</protein>
<dbReference type="RefSeq" id="WP_054440963.1">
    <property type="nucleotide sequence ID" value="NZ_CYTI01000019.1"/>
</dbReference>